<dbReference type="Proteomes" id="UP000570595">
    <property type="component" value="Unassembled WGS sequence"/>
</dbReference>
<evidence type="ECO:0000313" key="2">
    <source>
        <dbReference type="Proteomes" id="UP000570595"/>
    </source>
</evidence>
<dbReference type="AlphaFoldDB" id="A0A7J6LL75"/>
<dbReference type="OrthoDB" id="10404229at2759"/>
<evidence type="ECO:0000313" key="1">
    <source>
        <dbReference type="EMBL" id="KAF4660042.1"/>
    </source>
</evidence>
<protein>
    <submittedName>
        <fullName evidence="1">Uncharacterized protein</fullName>
    </submittedName>
</protein>
<dbReference type="EMBL" id="JABAHT010000245">
    <property type="protein sequence ID" value="KAF4660042.1"/>
    <property type="molecule type" value="Genomic_DNA"/>
</dbReference>
<sequence>MAVIGASFFFGIESRHNRGETTRSIEVLCADKSGKVNVVWHIHDRDVRLIGLHPVSASPLMLDVIYSEDGAWHSVRLEVERLAAPVVVEERCRRQMPMSQNADYFAGGVLMLRNTPSISIFDSRLRRISAELSLPGDPACLNISIDRSGGIYFLIERLVEGYPRYRVHCAFPSSSERSPPLLLTLL</sequence>
<proteinExistence type="predicted"/>
<gene>
    <name evidence="1" type="ORF">FOZ61_004274</name>
</gene>
<name>A0A7J6LL75_PEROL</name>
<accession>A0A7J6LL75</accession>
<comment type="caution">
    <text evidence="1">The sequence shown here is derived from an EMBL/GenBank/DDBJ whole genome shotgun (WGS) entry which is preliminary data.</text>
</comment>
<organism evidence="1 2">
    <name type="scientific">Perkinsus olseni</name>
    <name type="common">Perkinsus atlanticus</name>
    <dbReference type="NCBI Taxonomy" id="32597"/>
    <lineage>
        <taxon>Eukaryota</taxon>
        <taxon>Sar</taxon>
        <taxon>Alveolata</taxon>
        <taxon>Perkinsozoa</taxon>
        <taxon>Perkinsea</taxon>
        <taxon>Perkinsida</taxon>
        <taxon>Perkinsidae</taxon>
        <taxon>Perkinsus</taxon>
    </lineage>
</organism>
<reference evidence="1 2" key="1">
    <citation type="submission" date="2020-04" db="EMBL/GenBank/DDBJ databases">
        <title>Perkinsus olseni comparative genomics.</title>
        <authorList>
            <person name="Bogema D.R."/>
        </authorList>
    </citation>
    <scope>NUCLEOTIDE SEQUENCE [LARGE SCALE GENOMIC DNA]</scope>
    <source>
        <strain evidence="1">ATCC PRA-179</strain>
    </source>
</reference>